<reference evidence="3" key="2">
    <citation type="submission" date="2020-08" db="EMBL/GenBank/DDBJ databases">
        <title>Plant Genome Project.</title>
        <authorList>
            <person name="Zhang R.-G."/>
        </authorList>
    </citation>
    <scope>NUCLEOTIDE SEQUENCE</scope>
    <source>
        <strain evidence="3">Huo1</strain>
        <tissue evidence="3">Leaf</tissue>
    </source>
</reference>
<accession>A0A8X8Z760</accession>
<keyword evidence="4" id="KW-1185">Reference proteome</keyword>
<comment type="caution">
    <text evidence="3">The sequence shown here is derived from an EMBL/GenBank/DDBJ whole genome shotgun (WGS) entry which is preliminary data.</text>
</comment>
<dbReference type="Pfam" id="PF07983">
    <property type="entry name" value="X8"/>
    <property type="match status" value="1"/>
</dbReference>
<organism evidence="3">
    <name type="scientific">Salvia splendens</name>
    <name type="common">Scarlet sage</name>
    <dbReference type="NCBI Taxonomy" id="180675"/>
    <lineage>
        <taxon>Eukaryota</taxon>
        <taxon>Viridiplantae</taxon>
        <taxon>Streptophyta</taxon>
        <taxon>Embryophyta</taxon>
        <taxon>Tracheophyta</taxon>
        <taxon>Spermatophyta</taxon>
        <taxon>Magnoliopsida</taxon>
        <taxon>eudicotyledons</taxon>
        <taxon>Gunneridae</taxon>
        <taxon>Pentapetalae</taxon>
        <taxon>asterids</taxon>
        <taxon>lamiids</taxon>
        <taxon>Lamiales</taxon>
        <taxon>Lamiaceae</taxon>
        <taxon>Nepetoideae</taxon>
        <taxon>Mentheae</taxon>
        <taxon>Salviinae</taxon>
        <taxon>Salvia</taxon>
        <taxon>Salvia subgen. Calosphace</taxon>
        <taxon>core Calosphace</taxon>
    </lineage>
</organism>
<dbReference type="Gene3D" id="1.20.58.1040">
    <property type="match status" value="1"/>
</dbReference>
<dbReference type="InterPro" id="IPR012946">
    <property type="entry name" value="X8"/>
</dbReference>
<dbReference type="GO" id="GO:0009506">
    <property type="term" value="C:plasmodesma"/>
    <property type="evidence" value="ECO:0007669"/>
    <property type="project" value="UniProtKB-ARBA"/>
</dbReference>
<feature type="domain" description="X8" evidence="2">
    <location>
        <begin position="240"/>
        <end position="321"/>
    </location>
</feature>
<name>A0A8X8Z760_SALSN</name>
<dbReference type="Proteomes" id="UP000298416">
    <property type="component" value="Unassembled WGS sequence"/>
</dbReference>
<dbReference type="Gene3D" id="3.20.20.80">
    <property type="entry name" value="Glycosidases"/>
    <property type="match status" value="1"/>
</dbReference>
<protein>
    <recommendedName>
        <fullName evidence="2">X8 domain-containing protein</fullName>
    </recommendedName>
</protein>
<gene>
    <name evidence="3" type="ORF">SASPL_144839</name>
</gene>
<evidence type="ECO:0000259" key="2">
    <source>
        <dbReference type="SMART" id="SM00768"/>
    </source>
</evidence>
<evidence type="ECO:0000313" key="3">
    <source>
        <dbReference type="EMBL" id="KAG6394256.1"/>
    </source>
</evidence>
<evidence type="ECO:0000313" key="4">
    <source>
        <dbReference type="Proteomes" id="UP000298416"/>
    </source>
</evidence>
<dbReference type="InterPro" id="IPR044788">
    <property type="entry name" value="X8_dom_prot"/>
</dbReference>
<dbReference type="PANTHER" id="PTHR31044">
    <property type="entry name" value="BETA-1,3 GLUCANASE"/>
    <property type="match status" value="1"/>
</dbReference>
<reference evidence="3" key="1">
    <citation type="submission" date="2018-01" db="EMBL/GenBank/DDBJ databases">
        <authorList>
            <person name="Mao J.F."/>
        </authorList>
    </citation>
    <scope>NUCLEOTIDE SEQUENCE</scope>
    <source>
        <strain evidence="3">Huo1</strain>
        <tissue evidence="3">Leaf</tissue>
    </source>
</reference>
<dbReference type="EMBL" id="PNBA02000017">
    <property type="protein sequence ID" value="KAG6394256.1"/>
    <property type="molecule type" value="Genomic_DNA"/>
</dbReference>
<keyword evidence="1" id="KW-0732">Signal</keyword>
<dbReference type="PANTHER" id="PTHR31044:SF140">
    <property type="entry name" value="EXPRESSED PROTEIN"/>
    <property type="match status" value="1"/>
</dbReference>
<dbReference type="AlphaFoldDB" id="A0A8X8Z760"/>
<sequence length="356" mass="39007">MSDPLRHTNTERGRVFLKLFSTHLHSPAAQQMNMAVVLSLFFSLLCFTGKNLFHIHHNFGLLLPAVKNLHHSLTRWALHHQIKPAAAFSSDCLDPLSESYRDDVAQTYIEPLLTFLEGVKSPYVVYPPQPALEKSHSNAMKNLGVSMIMSNVIRRQLSHIDISKSKVKNPNPFPPRPSPSIPTFALPPLVGTIPPQPNYHVPAPYIAPMASPPYGKHLPAFDPARLVGVVPAPLPPHARVAKPSVPAETLQEALDYSCGEGDVNCDAIKEDGNCYYPDSVVAHASYAFNSYWQKTKANGGTCGFGSTAMIITSDLSNHLNPVMVTADSPLPSEVEIELRVSSVLELQTFGDNFCSI</sequence>
<evidence type="ECO:0000256" key="1">
    <source>
        <dbReference type="ARBA" id="ARBA00022729"/>
    </source>
</evidence>
<proteinExistence type="predicted"/>
<dbReference type="SMART" id="SM00768">
    <property type="entry name" value="X8"/>
    <property type="match status" value="1"/>
</dbReference>